<name>A0ABP6TB94_9ACTN</name>
<evidence type="ECO:0000313" key="1">
    <source>
        <dbReference type="EMBL" id="GAA3396300.1"/>
    </source>
</evidence>
<gene>
    <name evidence="1" type="ORF">GCM10020369_72470</name>
</gene>
<evidence type="ECO:0000313" key="2">
    <source>
        <dbReference type="Proteomes" id="UP001501676"/>
    </source>
</evidence>
<dbReference type="EMBL" id="BAAAYN010000055">
    <property type="protein sequence ID" value="GAA3396300.1"/>
    <property type="molecule type" value="Genomic_DNA"/>
</dbReference>
<sequence>MQGLARTGPIGARQTLEGKDTPLSRAWQTCQFRLYDETPHTFTTRDHFLAGIFVYESTEVPGYDRAATIAYLKGVKARLLWARSGKFGQFREVPLTRTKIQSYRLLPESGGRVLLVHHYAIFPAGSLAPGDYTWRLWLYDPIEGPTVYGGTVTIVNR</sequence>
<accession>A0ABP6TB94</accession>
<protein>
    <submittedName>
        <fullName evidence="1">Uncharacterized protein</fullName>
    </submittedName>
</protein>
<proteinExistence type="predicted"/>
<keyword evidence="2" id="KW-1185">Reference proteome</keyword>
<dbReference type="Proteomes" id="UP001501676">
    <property type="component" value="Unassembled WGS sequence"/>
</dbReference>
<organism evidence="1 2">
    <name type="scientific">Cryptosporangium minutisporangium</name>
    <dbReference type="NCBI Taxonomy" id="113569"/>
    <lineage>
        <taxon>Bacteria</taxon>
        <taxon>Bacillati</taxon>
        <taxon>Actinomycetota</taxon>
        <taxon>Actinomycetes</taxon>
        <taxon>Cryptosporangiales</taxon>
        <taxon>Cryptosporangiaceae</taxon>
        <taxon>Cryptosporangium</taxon>
    </lineage>
</organism>
<comment type="caution">
    <text evidence="1">The sequence shown here is derived from an EMBL/GenBank/DDBJ whole genome shotgun (WGS) entry which is preliminary data.</text>
</comment>
<reference evidence="2" key="1">
    <citation type="journal article" date="2019" name="Int. J. Syst. Evol. Microbiol.">
        <title>The Global Catalogue of Microorganisms (GCM) 10K type strain sequencing project: providing services to taxonomists for standard genome sequencing and annotation.</title>
        <authorList>
            <consortium name="The Broad Institute Genomics Platform"/>
            <consortium name="The Broad Institute Genome Sequencing Center for Infectious Disease"/>
            <person name="Wu L."/>
            <person name="Ma J."/>
        </authorList>
    </citation>
    <scope>NUCLEOTIDE SEQUENCE [LARGE SCALE GENOMIC DNA]</scope>
    <source>
        <strain evidence="2">JCM 9458</strain>
    </source>
</reference>